<dbReference type="InterPro" id="IPR054613">
    <property type="entry name" value="Peptidase_S78_dom"/>
</dbReference>
<dbReference type="GO" id="GO:0006508">
    <property type="term" value="P:proteolysis"/>
    <property type="evidence" value="ECO:0007669"/>
    <property type="project" value="UniProtKB-KW"/>
</dbReference>
<keyword evidence="1" id="KW-1188">Viral release from host cell</keyword>
<name>A0AA35G6V4_9FIRM</name>
<evidence type="ECO:0000256" key="1">
    <source>
        <dbReference type="ARBA" id="ARBA00022612"/>
    </source>
</evidence>
<keyword evidence="3" id="KW-0378">Hydrolase</keyword>
<keyword evidence="2" id="KW-0645">Protease</keyword>
<gene>
    <name evidence="6" type="ORF">caldi_30110</name>
</gene>
<dbReference type="Pfam" id="PF04586">
    <property type="entry name" value="Peptidase_S78"/>
    <property type="match status" value="1"/>
</dbReference>
<dbReference type="AlphaFoldDB" id="A0AA35G6V4"/>
<evidence type="ECO:0000256" key="4">
    <source>
        <dbReference type="SAM" id="MobiDB-lite"/>
    </source>
</evidence>
<dbReference type="EMBL" id="AP025628">
    <property type="protein sequence ID" value="BDG61921.1"/>
    <property type="molecule type" value="Genomic_DNA"/>
</dbReference>
<evidence type="ECO:0000256" key="3">
    <source>
        <dbReference type="ARBA" id="ARBA00022801"/>
    </source>
</evidence>
<evidence type="ECO:0000256" key="2">
    <source>
        <dbReference type="ARBA" id="ARBA00022670"/>
    </source>
</evidence>
<evidence type="ECO:0000313" key="7">
    <source>
        <dbReference type="Proteomes" id="UP001163687"/>
    </source>
</evidence>
<evidence type="ECO:0000259" key="5">
    <source>
        <dbReference type="Pfam" id="PF04586"/>
    </source>
</evidence>
<dbReference type="Proteomes" id="UP001163687">
    <property type="component" value="Chromosome"/>
</dbReference>
<organism evidence="6 7">
    <name type="scientific">Caldinitratiruptor microaerophilus</name>
    <dbReference type="NCBI Taxonomy" id="671077"/>
    <lineage>
        <taxon>Bacteria</taxon>
        <taxon>Bacillati</taxon>
        <taxon>Bacillota</taxon>
        <taxon>Clostridia</taxon>
        <taxon>Eubacteriales</taxon>
        <taxon>Symbiobacteriaceae</taxon>
        <taxon>Caldinitratiruptor</taxon>
    </lineage>
</organism>
<dbReference type="KEGG" id="cmic:caldi_30110"/>
<dbReference type="NCBIfam" id="TIGR01543">
    <property type="entry name" value="proheadase_HK97"/>
    <property type="match status" value="1"/>
</dbReference>
<reference evidence="6" key="1">
    <citation type="submission" date="2022-03" db="EMBL/GenBank/DDBJ databases">
        <title>Complete genome sequence of Caldinitratiruptor microaerophilus.</title>
        <authorList>
            <person name="Mukaiyama R."/>
            <person name="Nishiyama T."/>
            <person name="Ueda K."/>
        </authorList>
    </citation>
    <scope>NUCLEOTIDE SEQUENCE</scope>
    <source>
        <strain evidence="6">JCM 16183</strain>
    </source>
</reference>
<evidence type="ECO:0000313" key="6">
    <source>
        <dbReference type="EMBL" id="BDG61921.1"/>
    </source>
</evidence>
<dbReference type="RefSeq" id="WP_264842550.1">
    <property type="nucleotide sequence ID" value="NZ_AP025628.1"/>
</dbReference>
<keyword evidence="7" id="KW-1185">Reference proteome</keyword>
<sequence>MPTRGYPTEFKTVAFTLERFDESAGTVEGYASTWDRDEDGDAIVKGAFAKTIRERVPAGKVKLLDSHKWDSQHVIGTVTEAREEDRGLWIKAAFSGTAEAQAIRQKVLEGHLNSFSIGFEVIRDEIKRDPNGQTTRYIYEVKLYEVSVVPFPANENAVILAAKSVVPFQDLPLADRDRPWDSDAAVQRVRRWASSDGSGEKDTIDWGRYRRAFVWYDSADAENFGAYKLPIADVIDGRLYAVPRAVFAAAAAVQGARGGVDVPAEDVPAIRRHLARYYAKMGETPPWEQDSIDALLAELKYGRRNSSADFERIANAIALLFEVLNDDEKAQVLERLAPSAGPEDEPPPTDEGEKGAATEPPASVPALMAELGVLEAELDLLETEVA</sequence>
<dbReference type="GO" id="GO:0008233">
    <property type="term" value="F:peptidase activity"/>
    <property type="evidence" value="ECO:0007669"/>
    <property type="project" value="UniProtKB-KW"/>
</dbReference>
<accession>A0AA35G6V4</accession>
<proteinExistence type="predicted"/>
<protein>
    <recommendedName>
        <fullName evidence="5">Prohead serine protease domain-containing protein</fullName>
    </recommendedName>
</protein>
<feature type="region of interest" description="Disordered" evidence="4">
    <location>
        <begin position="336"/>
        <end position="368"/>
    </location>
</feature>
<feature type="domain" description="Prohead serine protease" evidence="5">
    <location>
        <begin position="23"/>
        <end position="164"/>
    </location>
</feature>
<dbReference type="InterPro" id="IPR006433">
    <property type="entry name" value="Prohead_protease"/>
</dbReference>